<proteinExistence type="predicted"/>
<dbReference type="Proteomes" id="UP000306790">
    <property type="component" value="Unassembled WGS sequence"/>
</dbReference>
<name>A0ABY2PQQ7_9ENTR</name>
<dbReference type="RefSeq" id="WP_048221376.1">
    <property type="nucleotide sequence ID" value="NZ_QFVP01000015.1"/>
</dbReference>
<dbReference type="InterPro" id="IPR016181">
    <property type="entry name" value="Acyl_CoA_acyltransferase"/>
</dbReference>
<feature type="domain" description="N-acetyltransferase" evidence="1">
    <location>
        <begin position="38"/>
        <end position="193"/>
    </location>
</feature>
<dbReference type="SUPFAM" id="SSF55729">
    <property type="entry name" value="Acyl-CoA N-acyltransferases (Nat)"/>
    <property type="match status" value="1"/>
</dbReference>
<dbReference type="PROSITE" id="PS51186">
    <property type="entry name" value="GNAT"/>
    <property type="match status" value="1"/>
</dbReference>
<dbReference type="InterPro" id="IPR000182">
    <property type="entry name" value="GNAT_dom"/>
</dbReference>
<gene>
    <name evidence="2" type="ORF">DJ535_20195</name>
</gene>
<dbReference type="Gene3D" id="3.40.630.30">
    <property type="match status" value="1"/>
</dbReference>
<protein>
    <submittedName>
        <fullName evidence="2">N-acetyltransferase</fullName>
    </submittedName>
</protein>
<evidence type="ECO:0000313" key="2">
    <source>
        <dbReference type="EMBL" id="THE34826.1"/>
    </source>
</evidence>
<dbReference type="EMBL" id="QFVP01000015">
    <property type="protein sequence ID" value="THE34826.1"/>
    <property type="molecule type" value="Genomic_DNA"/>
</dbReference>
<organism evidence="2 3">
    <name type="scientific">Citrobacter murliniae</name>
    <dbReference type="NCBI Taxonomy" id="67829"/>
    <lineage>
        <taxon>Bacteria</taxon>
        <taxon>Pseudomonadati</taxon>
        <taxon>Pseudomonadota</taxon>
        <taxon>Gammaproteobacteria</taxon>
        <taxon>Enterobacterales</taxon>
        <taxon>Enterobacteriaceae</taxon>
        <taxon>Citrobacter</taxon>
        <taxon>Citrobacter freundii complex</taxon>
    </lineage>
</organism>
<dbReference type="PANTHER" id="PTHR43441:SF2">
    <property type="entry name" value="FAMILY ACETYLTRANSFERASE, PUTATIVE (AFU_ORTHOLOGUE AFUA_7G00850)-RELATED"/>
    <property type="match status" value="1"/>
</dbReference>
<sequence>MTNIMNRFNQPVGAELSGWSGAKLPGEKSLEGRYCRLERISAERHAADLYEAYCEAPDERDWTYLPSGPFESEVSYRTSLLSAKTLRDPLHYAVIDKASGKPSGTVALMRIDPANGVIEVGYVTYSPRMKRTRISTEVMALLLRYVFEELRYRRLEWKCDSLNAPSRAAAERFGFRFEGIFRQAVVYRGRNRDTAWYSIIDGEYPALRIAYEKWLAADNFDDDGNQQEKLGNLIAKMRQDEPQYR</sequence>
<keyword evidence="3" id="KW-1185">Reference proteome</keyword>
<comment type="caution">
    <text evidence="2">The sequence shown here is derived from an EMBL/GenBank/DDBJ whole genome shotgun (WGS) entry which is preliminary data.</text>
</comment>
<reference evidence="2 3" key="1">
    <citation type="submission" date="2018-05" db="EMBL/GenBank/DDBJ databases">
        <title>Isolation and genomic analyses of lactose-positive bacteria from faecal samples of preterm neonates.</title>
        <authorList>
            <person name="Chen Y."/>
            <person name="Brook T.C."/>
            <person name="O'Neill I."/>
            <person name="Soe C.Z."/>
            <person name="Hall L.J."/>
            <person name="Hoyles L."/>
        </authorList>
    </citation>
    <scope>NUCLEOTIDE SEQUENCE [LARGE SCALE GENOMIC DNA]</scope>
    <source>
        <strain evidence="2 3">P080C CL</strain>
    </source>
</reference>
<dbReference type="PANTHER" id="PTHR43441">
    <property type="entry name" value="RIBOSOMAL-PROTEIN-SERINE ACETYLTRANSFERASE"/>
    <property type="match status" value="1"/>
</dbReference>
<accession>A0ABY2PQQ7</accession>
<dbReference type="InterPro" id="IPR051908">
    <property type="entry name" value="Ribosomal_N-acetyltransferase"/>
</dbReference>
<evidence type="ECO:0000313" key="3">
    <source>
        <dbReference type="Proteomes" id="UP000306790"/>
    </source>
</evidence>
<evidence type="ECO:0000259" key="1">
    <source>
        <dbReference type="PROSITE" id="PS51186"/>
    </source>
</evidence>
<dbReference type="Pfam" id="PF13302">
    <property type="entry name" value="Acetyltransf_3"/>
    <property type="match status" value="1"/>
</dbReference>